<keyword evidence="3" id="KW-1185">Reference proteome</keyword>
<dbReference type="EMBL" id="MU865450">
    <property type="protein sequence ID" value="KAK4222864.1"/>
    <property type="molecule type" value="Genomic_DNA"/>
</dbReference>
<feature type="domain" description="Heterokaryon incompatibility" evidence="1">
    <location>
        <begin position="143"/>
        <end position="241"/>
    </location>
</feature>
<evidence type="ECO:0000313" key="2">
    <source>
        <dbReference type="EMBL" id="KAK4222864.1"/>
    </source>
</evidence>
<protein>
    <submittedName>
        <fullName evidence="2">Heterokaryon incompatibility protein-domain-containing protein</fullName>
    </submittedName>
</protein>
<evidence type="ECO:0000259" key="1">
    <source>
        <dbReference type="Pfam" id="PF06985"/>
    </source>
</evidence>
<sequence>MSRWHQDSCTSPNVFPNSTDGIPQCHTCHAVPDLAKLAADVAGYSPWPPLPPDEPLSDLHLFWPPTVKYTQRNGPIDPNNNHVNQVIPESNPSPASSSPVSAVYSFTLGSDQFRILWLSSPRQPDDRIHVNLEICGFDDHPDYESTSYTWGGANDDNTLSKPVFVGPYWHVLYQTENCWSMLKFLRSTRTRRAVWVDAICINQQDGMERANQVSKMGSIYRQASGLIVFLGLDAAEPLPRGRVYRQKRLLSSLKARELRKIL</sequence>
<dbReference type="InterPro" id="IPR052895">
    <property type="entry name" value="HetReg/Transcr_Mod"/>
</dbReference>
<evidence type="ECO:0000313" key="3">
    <source>
        <dbReference type="Proteomes" id="UP001301958"/>
    </source>
</evidence>
<accession>A0AAN7BG39</accession>
<dbReference type="PANTHER" id="PTHR24148:SF81">
    <property type="entry name" value="HETEROKARYON INCOMPATIBILITY DOMAIN-CONTAINING PROTEIN"/>
    <property type="match status" value="1"/>
</dbReference>
<gene>
    <name evidence="2" type="ORF">QBC38DRAFT_65946</name>
</gene>
<reference evidence="2" key="2">
    <citation type="submission" date="2023-05" db="EMBL/GenBank/DDBJ databases">
        <authorList>
            <consortium name="Lawrence Berkeley National Laboratory"/>
            <person name="Steindorff A."/>
            <person name="Hensen N."/>
            <person name="Bonometti L."/>
            <person name="Westerberg I."/>
            <person name="Brannstrom I.O."/>
            <person name="Guillou S."/>
            <person name="Cros-Aarteil S."/>
            <person name="Calhoun S."/>
            <person name="Haridas S."/>
            <person name="Kuo A."/>
            <person name="Mondo S."/>
            <person name="Pangilinan J."/>
            <person name="Riley R."/>
            <person name="Labutti K."/>
            <person name="Andreopoulos B."/>
            <person name="Lipzen A."/>
            <person name="Chen C."/>
            <person name="Yanf M."/>
            <person name="Daum C."/>
            <person name="Ng V."/>
            <person name="Clum A."/>
            <person name="Ohm R."/>
            <person name="Martin F."/>
            <person name="Silar P."/>
            <person name="Natvig D."/>
            <person name="Lalanne C."/>
            <person name="Gautier V."/>
            <person name="Ament-Velasquez S.L."/>
            <person name="Kruys A."/>
            <person name="Hutchinson M.I."/>
            <person name="Powell A.J."/>
            <person name="Barry K."/>
            <person name="Miller A.N."/>
            <person name="Grigoriev I.V."/>
            <person name="Debuchy R."/>
            <person name="Gladieux P."/>
            <person name="Thoren M.H."/>
            <person name="Johannesson H."/>
        </authorList>
    </citation>
    <scope>NUCLEOTIDE SEQUENCE</scope>
    <source>
        <strain evidence="2">CBS 990.96</strain>
    </source>
</reference>
<organism evidence="2 3">
    <name type="scientific">Podospora fimiseda</name>
    <dbReference type="NCBI Taxonomy" id="252190"/>
    <lineage>
        <taxon>Eukaryota</taxon>
        <taxon>Fungi</taxon>
        <taxon>Dikarya</taxon>
        <taxon>Ascomycota</taxon>
        <taxon>Pezizomycotina</taxon>
        <taxon>Sordariomycetes</taxon>
        <taxon>Sordariomycetidae</taxon>
        <taxon>Sordariales</taxon>
        <taxon>Podosporaceae</taxon>
        <taxon>Podospora</taxon>
    </lineage>
</organism>
<dbReference type="PANTHER" id="PTHR24148">
    <property type="entry name" value="ANKYRIN REPEAT DOMAIN-CONTAINING PROTEIN 39 HOMOLOG-RELATED"/>
    <property type="match status" value="1"/>
</dbReference>
<dbReference type="Pfam" id="PF06985">
    <property type="entry name" value="HET"/>
    <property type="match status" value="1"/>
</dbReference>
<proteinExistence type="predicted"/>
<dbReference type="InterPro" id="IPR010730">
    <property type="entry name" value="HET"/>
</dbReference>
<dbReference type="AlphaFoldDB" id="A0AAN7BG39"/>
<name>A0AAN7BG39_9PEZI</name>
<dbReference type="Proteomes" id="UP001301958">
    <property type="component" value="Unassembled WGS sequence"/>
</dbReference>
<comment type="caution">
    <text evidence="2">The sequence shown here is derived from an EMBL/GenBank/DDBJ whole genome shotgun (WGS) entry which is preliminary data.</text>
</comment>
<reference evidence="2" key="1">
    <citation type="journal article" date="2023" name="Mol. Phylogenet. Evol.">
        <title>Genome-scale phylogeny and comparative genomics of the fungal order Sordariales.</title>
        <authorList>
            <person name="Hensen N."/>
            <person name="Bonometti L."/>
            <person name="Westerberg I."/>
            <person name="Brannstrom I.O."/>
            <person name="Guillou S."/>
            <person name="Cros-Aarteil S."/>
            <person name="Calhoun S."/>
            <person name="Haridas S."/>
            <person name="Kuo A."/>
            <person name="Mondo S."/>
            <person name="Pangilinan J."/>
            <person name="Riley R."/>
            <person name="LaButti K."/>
            <person name="Andreopoulos B."/>
            <person name="Lipzen A."/>
            <person name="Chen C."/>
            <person name="Yan M."/>
            <person name="Daum C."/>
            <person name="Ng V."/>
            <person name="Clum A."/>
            <person name="Steindorff A."/>
            <person name="Ohm R.A."/>
            <person name="Martin F."/>
            <person name="Silar P."/>
            <person name="Natvig D.O."/>
            <person name="Lalanne C."/>
            <person name="Gautier V."/>
            <person name="Ament-Velasquez S.L."/>
            <person name="Kruys A."/>
            <person name="Hutchinson M.I."/>
            <person name="Powell A.J."/>
            <person name="Barry K."/>
            <person name="Miller A.N."/>
            <person name="Grigoriev I.V."/>
            <person name="Debuchy R."/>
            <person name="Gladieux P."/>
            <person name="Hiltunen Thoren M."/>
            <person name="Johannesson H."/>
        </authorList>
    </citation>
    <scope>NUCLEOTIDE SEQUENCE</scope>
    <source>
        <strain evidence="2">CBS 990.96</strain>
    </source>
</reference>